<proteinExistence type="predicted"/>
<organism evidence="2 3">
    <name type="scientific">Cupriavidus basilensis</name>
    <dbReference type="NCBI Taxonomy" id="68895"/>
    <lineage>
        <taxon>Bacteria</taxon>
        <taxon>Pseudomonadati</taxon>
        <taxon>Pseudomonadota</taxon>
        <taxon>Betaproteobacteria</taxon>
        <taxon>Burkholderiales</taxon>
        <taxon>Burkholderiaceae</taxon>
        <taxon>Cupriavidus</taxon>
    </lineage>
</organism>
<comment type="caution">
    <text evidence="2">The sequence shown here is derived from an EMBL/GenBank/DDBJ whole genome shotgun (WGS) entry which is preliminary data.</text>
</comment>
<sequence>MKPIETTLDERVLSLMQAAKVPGVSLSVVRKGAVEVAAGGVKDAAGSDAVNTRTVFDVASLSKPMVAYAVLQLVDAGVLDLDAPLSGFAPAIVPDDASAAAITARHVLTHTSGLPNLRGQDPLRMYFRPGAWFSYSSVGFGYLQSALESITGEPLEKTMRRLVFEPLGMRSSSFEWQAHFGDNCAGPHEGMERLGKHHPPKAQASYSLQTTAFDYGIFARAVLQGDRLKEATCREWLTPAASVPRGAAEYLGSRPAATEDGIGWGLGWGIEVERGTFFQWGKMSGIRAFVMGSQAEQLAVVLLTNSNTGLRLMDEVARSVLPGEHPAIRWLQACVWE</sequence>
<dbReference type="GO" id="GO:0016787">
    <property type="term" value="F:hydrolase activity"/>
    <property type="evidence" value="ECO:0007669"/>
    <property type="project" value="UniProtKB-KW"/>
</dbReference>
<feature type="domain" description="Beta-lactamase-related" evidence="1">
    <location>
        <begin position="10"/>
        <end position="317"/>
    </location>
</feature>
<dbReference type="InterPro" id="IPR001466">
    <property type="entry name" value="Beta-lactam-related"/>
</dbReference>
<gene>
    <name evidence="2" type="ORF">P3W85_37915</name>
</gene>
<dbReference type="Gene3D" id="3.40.710.10">
    <property type="entry name" value="DD-peptidase/beta-lactamase superfamily"/>
    <property type="match status" value="1"/>
</dbReference>
<dbReference type="SUPFAM" id="SSF56601">
    <property type="entry name" value="beta-lactamase/transpeptidase-like"/>
    <property type="match status" value="1"/>
</dbReference>
<protein>
    <submittedName>
        <fullName evidence="2">Serine hydrolase</fullName>
    </submittedName>
</protein>
<keyword evidence="3" id="KW-1185">Reference proteome</keyword>
<dbReference type="PANTHER" id="PTHR43283:SF18">
    <property type="match status" value="1"/>
</dbReference>
<dbReference type="InterPro" id="IPR012338">
    <property type="entry name" value="Beta-lactam/transpept-like"/>
</dbReference>
<dbReference type="Proteomes" id="UP001216674">
    <property type="component" value="Unassembled WGS sequence"/>
</dbReference>
<accession>A0ABT6B1A1</accession>
<name>A0ABT6B1A1_9BURK</name>
<dbReference type="EMBL" id="JARJLM010000619">
    <property type="protein sequence ID" value="MDF3838672.1"/>
    <property type="molecule type" value="Genomic_DNA"/>
</dbReference>
<evidence type="ECO:0000313" key="2">
    <source>
        <dbReference type="EMBL" id="MDF3838672.1"/>
    </source>
</evidence>
<evidence type="ECO:0000313" key="3">
    <source>
        <dbReference type="Proteomes" id="UP001216674"/>
    </source>
</evidence>
<evidence type="ECO:0000259" key="1">
    <source>
        <dbReference type="Pfam" id="PF00144"/>
    </source>
</evidence>
<reference evidence="2 3" key="1">
    <citation type="submission" date="2023-03" db="EMBL/GenBank/DDBJ databases">
        <title>Draft assemblies of triclosan tolerant bacteria isolated from returned activated sludge.</title>
        <authorList>
            <person name="Van Hamelsveld S."/>
        </authorList>
    </citation>
    <scope>NUCLEOTIDE SEQUENCE [LARGE SCALE GENOMIC DNA]</scope>
    <source>
        <strain evidence="2 3">GW210010_S58</strain>
    </source>
</reference>
<dbReference type="Pfam" id="PF00144">
    <property type="entry name" value="Beta-lactamase"/>
    <property type="match status" value="1"/>
</dbReference>
<dbReference type="PANTHER" id="PTHR43283">
    <property type="entry name" value="BETA-LACTAMASE-RELATED"/>
    <property type="match status" value="1"/>
</dbReference>
<keyword evidence="2" id="KW-0378">Hydrolase</keyword>
<dbReference type="InterPro" id="IPR050789">
    <property type="entry name" value="Diverse_Enzym_Activities"/>
</dbReference>
<dbReference type="RefSeq" id="WP_276268570.1">
    <property type="nucleotide sequence ID" value="NZ_JARJLM010000619.1"/>
</dbReference>